<feature type="domain" description="N-acetyltransferase" evidence="1">
    <location>
        <begin position="7"/>
        <end position="151"/>
    </location>
</feature>
<evidence type="ECO:0000259" key="1">
    <source>
        <dbReference type="PROSITE" id="PS51186"/>
    </source>
</evidence>
<dbReference type="PROSITE" id="PS51186">
    <property type="entry name" value="GNAT"/>
    <property type="match status" value="1"/>
</dbReference>
<accession>A0ABR8DR06</accession>
<keyword evidence="3" id="KW-1185">Reference proteome</keyword>
<reference evidence="2 3" key="1">
    <citation type="journal article" date="2020" name="ISME J.">
        <title>Comparative genomics reveals insights into cyanobacterial evolution and habitat adaptation.</title>
        <authorList>
            <person name="Chen M.Y."/>
            <person name="Teng W.K."/>
            <person name="Zhao L."/>
            <person name="Hu C.X."/>
            <person name="Zhou Y.K."/>
            <person name="Han B.P."/>
            <person name="Song L.R."/>
            <person name="Shu W.S."/>
        </authorList>
    </citation>
    <scope>NUCLEOTIDE SEQUENCE [LARGE SCALE GENOMIC DNA]</scope>
    <source>
        <strain evidence="2 3">FACHB-838</strain>
    </source>
</reference>
<gene>
    <name evidence="2" type="ORF">H6G97_19480</name>
</gene>
<organism evidence="2 3">
    <name type="scientific">Nostoc flagelliforme FACHB-838</name>
    <dbReference type="NCBI Taxonomy" id="2692904"/>
    <lineage>
        <taxon>Bacteria</taxon>
        <taxon>Bacillati</taxon>
        <taxon>Cyanobacteriota</taxon>
        <taxon>Cyanophyceae</taxon>
        <taxon>Nostocales</taxon>
        <taxon>Nostocaceae</taxon>
        <taxon>Nostoc</taxon>
    </lineage>
</organism>
<dbReference type="EMBL" id="JACJSI010000038">
    <property type="protein sequence ID" value="MBD2531653.1"/>
    <property type="molecule type" value="Genomic_DNA"/>
</dbReference>
<sequence length="151" mass="17350">MTQYSNLELKEASSQDIDLLLEFMSGFNQEENINFNTEVYRERIHIAFDSPQLVKLWMIITNSCVGYAVLTFSFSFEFGGILATIDEIYIVPEKRGKGLGASVLQLLAREAKICGAITLSGDISDEKPWLFTFYKRAGFECYPYRPYYKHL</sequence>
<comment type="caution">
    <text evidence="2">The sequence shown here is derived from an EMBL/GenBank/DDBJ whole genome shotgun (WGS) entry which is preliminary data.</text>
</comment>
<proteinExistence type="predicted"/>
<evidence type="ECO:0000313" key="3">
    <source>
        <dbReference type="Proteomes" id="UP000623440"/>
    </source>
</evidence>
<protein>
    <submittedName>
        <fullName evidence="2">GNAT family N-acetyltransferase</fullName>
    </submittedName>
</protein>
<evidence type="ECO:0000313" key="2">
    <source>
        <dbReference type="EMBL" id="MBD2531653.1"/>
    </source>
</evidence>
<dbReference type="SUPFAM" id="SSF55729">
    <property type="entry name" value="Acyl-CoA N-acyltransferases (Nat)"/>
    <property type="match status" value="1"/>
</dbReference>
<name>A0ABR8DR06_9NOSO</name>
<dbReference type="Pfam" id="PF00583">
    <property type="entry name" value="Acetyltransf_1"/>
    <property type="match status" value="1"/>
</dbReference>
<dbReference type="CDD" id="cd04301">
    <property type="entry name" value="NAT_SF"/>
    <property type="match status" value="1"/>
</dbReference>
<dbReference type="InterPro" id="IPR000182">
    <property type="entry name" value="GNAT_dom"/>
</dbReference>
<dbReference type="RefSeq" id="WP_190942330.1">
    <property type="nucleotide sequence ID" value="NZ_JACJSI010000038.1"/>
</dbReference>
<dbReference type="Gene3D" id="3.40.630.30">
    <property type="match status" value="1"/>
</dbReference>
<dbReference type="Proteomes" id="UP000623440">
    <property type="component" value="Unassembled WGS sequence"/>
</dbReference>
<dbReference type="InterPro" id="IPR016181">
    <property type="entry name" value="Acyl_CoA_acyltransferase"/>
</dbReference>